<keyword evidence="1" id="KW-1133">Transmembrane helix</keyword>
<reference evidence="2 3" key="1">
    <citation type="submission" date="2020-08" db="EMBL/GenBank/DDBJ databases">
        <title>Genomic Encyclopedia of Type Strains, Phase IV (KMG-IV): sequencing the most valuable type-strain genomes for metagenomic binning, comparative biology and taxonomic classification.</title>
        <authorList>
            <person name="Goeker M."/>
        </authorList>
    </citation>
    <scope>NUCLEOTIDE SEQUENCE [LARGE SCALE GENOMIC DNA]</scope>
    <source>
        <strain evidence="2 3">DSM 104969</strain>
    </source>
</reference>
<dbReference type="AlphaFoldDB" id="A0A840CJV4"/>
<dbReference type="EMBL" id="JACIEP010000007">
    <property type="protein sequence ID" value="MBB4036337.1"/>
    <property type="molecule type" value="Genomic_DNA"/>
</dbReference>
<name>A0A840CJV4_9BACT</name>
<feature type="transmembrane region" description="Helical" evidence="1">
    <location>
        <begin position="12"/>
        <end position="31"/>
    </location>
</feature>
<keyword evidence="1" id="KW-0812">Transmembrane</keyword>
<evidence type="ECO:0008006" key="4">
    <source>
        <dbReference type="Google" id="ProtNLM"/>
    </source>
</evidence>
<organism evidence="2 3">
    <name type="scientific">Dysgonomonas hofstadii</name>
    <dbReference type="NCBI Taxonomy" id="637886"/>
    <lineage>
        <taxon>Bacteria</taxon>
        <taxon>Pseudomonadati</taxon>
        <taxon>Bacteroidota</taxon>
        <taxon>Bacteroidia</taxon>
        <taxon>Bacteroidales</taxon>
        <taxon>Dysgonomonadaceae</taxon>
        <taxon>Dysgonomonas</taxon>
    </lineage>
</organism>
<evidence type="ECO:0000256" key="1">
    <source>
        <dbReference type="SAM" id="Phobius"/>
    </source>
</evidence>
<comment type="caution">
    <text evidence="2">The sequence shown here is derived from an EMBL/GenBank/DDBJ whole genome shotgun (WGS) entry which is preliminary data.</text>
</comment>
<dbReference type="RefSeq" id="WP_183307240.1">
    <property type="nucleotide sequence ID" value="NZ_JACIEP010000007.1"/>
</dbReference>
<proteinExistence type="predicted"/>
<keyword evidence="3" id="KW-1185">Reference proteome</keyword>
<evidence type="ECO:0000313" key="3">
    <source>
        <dbReference type="Proteomes" id="UP000555103"/>
    </source>
</evidence>
<accession>A0A840CJV4</accession>
<sequence length="1237" mass="140307">MAQVKKTKATKIILFVILLGIVGGFTVNWFLTYRLQSTLNEKLTEEVLKATDGFYRCTFEELSVGLFSGELSIKGVNLEPDSLAFAQWKAGDTLPNVYYKIHLGEIHFRGVNLTWLRNYTNLHFSLFELNSPDVKVVQPASAREKEEHSGKDPKTLYEMVSPYIDELTVNRINLKDANVSYIVDDSISPVVYALRDANFRAFNFRLDKDSYMSGKLLYSDYFEFEADKPQQLLYSDQVILETDNIKLSTIESLIEIEGVKIHPKESFWEDRFQRSGIYLKAEIAAVTAEGVGFNRENAQNYLHASSFNIKSTDIQYFSINGGDKSEEKDSLVQDTITDQAWSLYSLISPILSSIAIDKINIEKTKFNYTLTQKGLTDIYTLYKFDFHANKFLVDSLSEQQKKFWYVDNFVLAGENINGLMESNNSNVSATSLYLNTGEKKFHLANIEVKPLSTNQGKDYMSGGIKRISVDGLDYNTGVSADELRLDTFNIEYFRVSANNSQTKISKAAGSPDDIFEMFNPYADYLSVKKIRLNDAGLKVHDRVEGQTYSLQHLNFYATNFLIDENTRRTARYLFSCDDIGMAFKNFDNVLPGGIYRLQIGSTDVSTMAGRLKFENLRLSPQTDTWTKAPASYYDIKIPLVDIEGFDNEAYLNKDIARVGSFRILSPDINIVKLKDAVRDSKDNDGYSITNALKGISVSSMIISDAAFRSLDRTKDDSISVSIQDMRLTDLLMDEKLNVGKFYVSRPSVNMRESGSKISFSTDYLSLTGLKLSGKDIGLASFDLIKPELHLIRDYKVKTDTTSLKSPEPDAYASLSAYFDKANIGRINIEEARIDYSHTLDTKIVKYQEVNTTNLKAEGLAIDTKARSLDVADFHFNTKDLHLPIMDGFYTLDFDRIDLNKKLAKAEISGVKMTSAYPKMEFSYKHPQHKDWFDVSVGGITISGLDYTTLIKSNLLKAKDLEIQDVVLQNLKNKQIYTPPKMQPMIYTKIQELPVGLDIDTANIKNFTVIYDELPKDSEEMGRILFEGMNGRFSRLANVASYPNEYMNLYVDGKFMGNPFTARWNMPVSPDYDCFVLSAALDDFDMQALNPIFVPLAKAEVKTGRINQFRFKTEATSVDAHAHMLLLYSNLHVDILKDPETQQKKKLLSSLANMVIRSNNPNNKRSDPRVADIYIERDPYHSSFNYFWQIMQPAMVESVGVSQGKQNFMKKVTGFFAKVKNLFSGSKKEEGSSKELPE</sequence>
<gene>
    <name evidence="2" type="ORF">GGR21_002239</name>
</gene>
<dbReference type="Proteomes" id="UP000555103">
    <property type="component" value="Unassembled WGS sequence"/>
</dbReference>
<protein>
    <recommendedName>
        <fullName evidence="4">DUF748 domain-containing protein</fullName>
    </recommendedName>
</protein>
<evidence type="ECO:0000313" key="2">
    <source>
        <dbReference type="EMBL" id="MBB4036337.1"/>
    </source>
</evidence>
<keyword evidence="1" id="KW-0472">Membrane</keyword>